<dbReference type="KEGG" id="tdl:TDEL_0B00920"/>
<dbReference type="GO" id="GO:0006406">
    <property type="term" value="P:mRNA export from nucleus"/>
    <property type="evidence" value="ECO:0007669"/>
    <property type="project" value="EnsemblFungi"/>
</dbReference>
<dbReference type="HOGENOM" id="CLU_2098529_0_0_1"/>
<dbReference type="EMBL" id="HE616743">
    <property type="protein sequence ID" value="CCE90221.1"/>
    <property type="molecule type" value="Genomic_DNA"/>
</dbReference>
<evidence type="ECO:0000256" key="1">
    <source>
        <dbReference type="SAM" id="MobiDB-lite"/>
    </source>
</evidence>
<protein>
    <submittedName>
        <fullName evidence="2">Uncharacterized protein</fullName>
    </submittedName>
</protein>
<dbReference type="STRING" id="1076872.G8ZNM7"/>
<keyword evidence="3" id="KW-1185">Reference proteome</keyword>
<dbReference type="FunCoup" id="G8ZNM7">
    <property type="interactions" value="33"/>
</dbReference>
<dbReference type="InParanoid" id="G8ZNM7"/>
<dbReference type="AlphaFoldDB" id="G8ZNM7"/>
<evidence type="ECO:0000313" key="2">
    <source>
        <dbReference type="EMBL" id="CCE90221.1"/>
    </source>
</evidence>
<proteinExistence type="predicted"/>
<dbReference type="eggNOG" id="ENOG502SDHJ">
    <property type="taxonomic scope" value="Eukaryota"/>
</dbReference>
<feature type="compositionally biased region" description="Basic and acidic residues" evidence="1">
    <location>
        <begin position="1"/>
        <end position="15"/>
    </location>
</feature>
<feature type="region of interest" description="Disordered" evidence="1">
    <location>
        <begin position="1"/>
        <end position="57"/>
    </location>
</feature>
<gene>
    <name evidence="2" type="primary">TDEL0B00920</name>
    <name evidence="2" type="ORF">TDEL_0B00920</name>
</gene>
<dbReference type="GO" id="GO:0044877">
    <property type="term" value="F:protein-containing complex binding"/>
    <property type="evidence" value="ECO:0007669"/>
    <property type="project" value="EnsemblFungi"/>
</dbReference>
<dbReference type="GO" id="GO:0005737">
    <property type="term" value="C:cytoplasm"/>
    <property type="evidence" value="ECO:0007669"/>
    <property type="project" value="EnsemblFungi"/>
</dbReference>
<accession>G8ZNM7</accession>
<dbReference type="RefSeq" id="XP_003679432.1">
    <property type="nucleotide sequence ID" value="XM_003679384.1"/>
</dbReference>
<organism evidence="2 3">
    <name type="scientific">Torulaspora delbrueckii</name>
    <name type="common">Yeast</name>
    <name type="synonym">Candida colliculosa</name>
    <dbReference type="NCBI Taxonomy" id="4950"/>
    <lineage>
        <taxon>Eukaryota</taxon>
        <taxon>Fungi</taxon>
        <taxon>Dikarya</taxon>
        <taxon>Ascomycota</taxon>
        <taxon>Saccharomycotina</taxon>
        <taxon>Saccharomycetes</taxon>
        <taxon>Saccharomycetales</taxon>
        <taxon>Saccharomycetaceae</taxon>
        <taxon>Torulaspora</taxon>
    </lineage>
</organism>
<name>G8ZNM7_TORDE</name>
<dbReference type="OrthoDB" id="4036638at2759"/>
<dbReference type="InterPro" id="IPR020401">
    <property type="entry name" value="mRNA_transport_factor_GFD1"/>
</dbReference>
<dbReference type="Proteomes" id="UP000005627">
    <property type="component" value="Chromosome 2"/>
</dbReference>
<evidence type="ECO:0000313" key="3">
    <source>
        <dbReference type="Proteomes" id="UP000005627"/>
    </source>
</evidence>
<feature type="compositionally biased region" description="Basic and acidic residues" evidence="1">
    <location>
        <begin position="35"/>
        <end position="57"/>
    </location>
</feature>
<reference evidence="2 3" key="1">
    <citation type="journal article" date="2011" name="Proc. Natl. Acad. Sci. U.S.A.">
        <title>Evolutionary erosion of yeast sex chromosomes by mating-type switching accidents.</title>
        <authorList>
            <person name="Gordon J.L."/>
            <person name="Armisen D."/>
            <person name="Proux-Wera E."/>
            <person name="Oheigeartaigh S.S."/>
            <person name="Byrne K.P."/>
            <person name="Wolfe K.H."/>
        </authorList>
    </citation>
    <scope>NUCLEOTIDE SEQUENCE [LARGE SCALE GENOMIC DNA]</scope>
    <source>
        <strain evidence="3">ATCC 10662 / CBS 1146 / NBRC 0425 / NCYC 2629 / NRRL Y-866</strain>
    </source>
</reference>
<dbReference type="GeneID" id="11503431"/>
<dbReference type="Pfam" id="PF17331">
    <property type="entry name" value="GFD1"/>
    <property type="match status" value="1"/>
</dbReference>
<feature type="compositionally biased region" description="Basic residues" evidence="1">
    <location>
        <begin position="16"/>
        <end position="26"/>
    </location>
</feature>
<sequence length="116" mass="13612">MVLESKWADAPDVPKKKAPHQKKAPQKKANVTAKKVQEEKPRLTFSLKEKPKDNTDKKALLKKKIEEQRQIYEKNQHQKQQKELLESFLNDDGGFQWSDEDEEDKILEKLNTSLKL</sequence>